<evidence type="ECO:0000313" key="1">
    <source>
        <dbReference type="EMBL" id="EQD89947.1"/>
    </source>
</evidence>
<protein>
    <submittedName>
        <fullName evidence="1">Uncharacterized protein</fullName>
    </submittedName>
</protein>
<reference evidence="1 2" key="1">
    <citation type="journal article" date="2013" name="Genome Announc.">
        <title>Genome Sequences of Three hpAfrica2 Strains of Helicobacter pylori.</title>
        <authorList>
            <person name="Duncan S.S."/>
            <person name="Bertoli M.T."/>
            <person name="Kersulyte D."/>
            <person name="Valk P.L."/>
            <person name="Tamma S."/>
            <person name="Segal I."/>
            <person name="McClain M.S."/>
            <person name="Cover T.L."/>
            <person name="Berg D.E."/>
        </authorList>
    </citation>
    <scope>NUCLEOTIDE SEQUENCE [LARGE SCALE GENOMIC DNA]</scope>
    <source>
        <strain evidence="1 2">SouthAfrica50</strain>
    </source>
</reference>
<accession>T2SBD2</accession>
<dbReference type="PATRIC" id="fig|1352357.3.peg.338"/>
<dbReference type="AlphaFoldDB" id="T2SBD2"/>
<dbReference type="Proteomes" id="UP000015816">
    <property type="component" value="Unassembled WGS sequence"/>
</dbReference>
<gene>
    <name evidence="1" type="ORF">HPSA50_0343</name>
</gene>
<dbReference type="EMBL" id="AVNI01000001">
    <property type="protein sequence ID" value="EQD89947.1"/>
    <property type="molecule type" value="Genomic_DNA"/>
</dbReference>
<organism evidence="1 2">
    <name type="scientific">Helicobacter pylori SouthAfrica50</name>
    <dbReference type="NCBI Taxonomy" id="1352357"/>
    <lineage>
        <taxon>Bacteria</taxon>
        <taxon>Pseudomonadati</taxon>
        <taxon>Campylobacterota</taxon>
        <taxon>Epsilonproteobacteria</taxon>
        <taxon>Campylobacterales</taxon>
        <taxon>Helicobacteraceae</taxon>
        <taxon>Helicobacter</taxon>
    </lineage>
</organism>
<evidence type="ECO:0000313" key="2">
    <source>
        <dbReference type="Proteomes" id="UP000015816"/>
    </source>
</evidence>
<proteinExistence type="predicted"/>
<name>T2SBD2_HELPX</name>
<sequence length="77" mass="8761">MAKIELLAKFTQIALPNSHPLLKKVLNYAKKHFSQCHMLSSSLLILNDTECFKKITCLTGFIMPLNARMKRILACIL</sequence>
<comment type="caution">
    <text evidence="1">The sequence shown here is derived from an EMBL/GenBank/DDBJ whole genome shotgun (WGS) entry which is preliminary data.</text>
</comment>